<accession>A0A367PTI1</accession>
<dbReference type="InterPro" id="IPR023631">
    <property type="entry name" value="Amidase_dom"/>
</dbReference>
<name>A0A367PTI1_CUPNE</name>
<evidence type="ECO:0000313" key="2">
    <source>
        <dbReference type="EMBL" id="RCJ10366.1"/>
    </source>
</evidence>
<proteinExistence type="predicted"/>
<protein>
    <submittedName>
        <fullName evidence="2">Amidase</fullName>
    </submittedName>
</protein>
<dbReference type="InterPro" id="IPR020556">
    <property type="entry name" value="Amidase_CS"/>
</dbReference>
<dbReference type="AlphaFoldDB" id="A0A367PTI1"/>
<dbReference type="EMBL" id="QDHA01000002">
    <property type="protein sequence ID" value="RCJ10366.1"/>
    <property type="molecule type" value="Genomic_DNA"/>
</dbReference>
<reference evidence="2 3" key="1">
    <citation type="submission" date="2018-04" db="EMBL/GenBank/DDBJ databases">
        <title>Cupriavidus necator CR12 genome sequencing and assembly.</title>
        <authorList>
            <person name="Ben Fekih I."/>
            <person name="Mazhar H.S."/>
            <person name="Bello S.K."/>
            <person name="Rensing C."/>
        </authorList>
    </citation>
    <scope>NUCLEOTIDE SEQUENCE [LARGE SCALE GENOMIC DNA]</scope>
    <source>
        <strain evidence="2 3">CR12</strain>
    </source>
</reference>
<dbReference type="InterPro" id="IPR000120">
    <property type="entry name" value="Amidase"/>
</dbReference>
<dbReference type="Gene3D" id="3.90.1300.10">
    <property type="entry name" value="Amidase signature (AS) domain"/>
    <property type="match status" value="1"/>
</dbReference>
<sequence>MPNADLHYWEAAELARKIRARDISPVEVTEAILERISDLDPALHSYALVLPEQALEQARDAERALMHGSPLGALHGVPVAVKDLCWLAGSPTAAGTTIHKDFIPTEDATVVRKLRDAGAIVLGKLQLTEGAFATHHPSIPEPVNPWHPNHWAGASSSGSGVATAAGLCYASIGTDTGGSIRFPAAANGLTGIKPTWGRVSRHGVFELGASLDHVGPITRSAADAALMLGTIAGHDPLDPTSLPPSHLDLPAERSDLRGLRIGVDVQWNSDGTDAVISQAIDRAIDVLKALDGQVQEVRFPAVRTVVDEWEINCGVEVAVAHAGTFPRLSAEYGPALTRLIEIGRNTSGMRYQQALLNRAAFRGKVNKLMQDIDLLVVPVQPFAAPTHEQLGALAQDPELNSRLIQFTAPFNSTGHPAITLPCGFTAGGMPIAFQLVARHGEEALLCRAGMAFQQATDWHRYHPEIGVKRADAA</sequence>
<dbReference type="SUPFAM" id="SSF75304">
    <property type="entry name" value="Amidase signature (AS) enzymes"/>
    <property type="match status" value="1"/>
</dbReference>
<dbReference type="Proteomes" id="UP000253501">
    <property type="component" value="Unassembled WGS sequence"/>
</dbReference>
<dbReference type="Pfam" id="PF01425">
    <property type="entry name" value="Amidase"/>
    <property type="match status" value="1"/>
</dbReference>
<dbReference type="RefSeq" id="WP_114130265.1">
    <property type="nucleotide sequence ID" value="NZ_CP068436.1"/>
</dbReference>
<dbReference type="GO" id="GO:0003824">
    <property type="term" value="F:catalytic activity"/>
    <property type="evidence" value="ECO:0007669"/>
    <property type="project" value="InterPro"/>
</dbReference>
<dbReference type="InterPro" id="IPR036928">
    <property type="entry name" value="AS_sf"/>
</dbReference>
<dbReference type="PANTHER" id="PTHR11895:SF176">
    <property type="entry name" value="AMIDASE AMID-RELATED"/>
    <property type="match status" value="1"/>
</dbReference>
<evidence type="ECO:0000259" key="1">
    <source>
        <dbReference type="Pfam" id="PF01425"/>
    </source>
</evidence>
<organism evidence="2 3">
    <name type="scientific">Cupriavidus necator</name>
    <name type="common">Alcaligenes eutrophus</name>
    <name type="synonym">Ralstonia eutropha</name>
    <dbReference type="NCBI Taxonomy" id="106590"/>
    <lineage>
        <taxon>Bacteria</taxon>
        <taxon>Pseudomonadati</taxon>
        <taxon>Pseudomonadota</taxon>
        <taxon>Betaproteobacteria</taxon>
        <taxon>Burkholderiales</taxon>
        <taxon>Burkholderiaceae</taxon>
        <taxon>Cupriavidus</taxon>
    </lineage>
</organism>
<comment type="caution">
    <text evidence="2">The sequence shown here is derived from an EMBL/GenBank/DDBJ whole genome shotgun (WGS) entry which is preliminary data.</text>
</comment>
<feature type="domain" description="Amidase" evidence="1">
    <location>
        <begin position="27"/>
        <end position="446"/>
    </location>
</feature>
<dbReference type="PROSITE" id="PS00571">
    <property type="entry name" value="AMIDASES"/>
    <property type="match status" value="1"/>
</dbReference>
<dbReference type="PANTHER" id="PTHR11895">
    <property type="entry name" value="TRANSAMIDASE"/>
    <property type="match status" value="1"/>
</dbReference>
<gene>
    <name evidence="2" type="ORF">DDK22_00865</name>
</gene>
<evidence type="ECO:0000313" key="3">
    <source>
        <dbReference type="Proteomes" id="UP000253501"/>
    </source>
</evidence>